<evidence type="ECO:0000313" key="3">
    <source>
        <dbReference type="Proteomes" id="UP001222325"/>
    </source>
</evidence>
<sequence>MGSVRALVCPPPFLPERDMPDLTGKITLVTGGNTGIGYQTVKQLLLKNATVYLAARTPERAAAAIAQLERETKRTAVFLQLDLADLRSVRKAAEAFLAQEARLDILFNNAGVMNCPPEKVTAQNHDLQFGTNVIGHFFLTELLIPALTKSFEATQVPARVLTTSSIGHQLAPGNGIDFVSLKGGPERDAWLKTTGSGLAGSWRLYGESKMGNVFMSNYFAAKYAGVLVSCAVHPGPIKSELGRDSPMYLRAVSTLLFYPAPMGAYTQLWGATVATPAEINGQFLVPFGKVGKADARAADAAVQERVIAYIREQVEGF</sequence>
<dbReference type="EMBL" id="JARJCN010000045">
    <property type="protein sequence ID" value="KAJ7082410.1"/>
    <property type="molecule type" value="Genomic_DNA"/>
</dbReference>
<keyword evidence="1" id="KW-0560">Oxidoreductase</keyword>
<dbReference type="GO" id="GO:0016491">
    <property type="term" value="F:oxidoreductase activity"/>
    <property type="evidence" value="ECO:0007669"/>
    <property type="project" value="UniProtKB-KW"/>
</dbReference>
<reference evidence="2" key="1">
    <citation type="submission" date="2023-03" db="EMBL/GenBank/DDBJ databases">
        <title>Massive genome expansion in bonnet fungi (Mycena s.s.) driven by repeated elements and novel gene families across ecological guilds.</title>
        <authorList>
            <consortium name="Lawrence Berkeley National Laboratory"/>
            <person name="Harder C.B."/>
            <person name="Miyauchi S."/>
            <person name="Viragh M."/>
            <person name="Kuo A."/>
            <person name="Thoen E."/>
            <person name="Andreopoulos B."/>
            <person name="Lu D."/>
            <person name="Skrede I."/>
            <person name="Drula E."/>
            <person name="Henrissat B."/>
            <person name="Morin E."/>
            <person name="Kohler A."/>
            <person name="Barry K."/>
            <person name="LaButti K."/>
            <person name="Morin E."/>
            <person name="Salamov A."/>
            <person name="Lipzen A."/>
            <person name="Mereny Z."/>
            <person name="Hegedus B."/>
            <person name="Baldrian P."/>
            <person name="Stursova M."/>
            <person name="Weitz H."/>
            <person name="Taylor A."/>
            <person name="Grigoriev I.V."/>
            <person name="Nagy L.G."/>
            <person name="Martin F."/>
            <person name="Kauserud H."/>
        </authorList>
    </citation>
    <scope>NUCLEOTIDE SEQUENCE</scope>
    <source>
        <strain evidence="2">CBHHK173m</strain>
    </source>
</reference>
<organism evidence="2 3">
    <name type="scientific">Mycena belliarum</name>
    <dbReference type="NCBI Taxonomy" id="1033014"/>
    <lineage>
        <taxon>Eukaryota</taxon>
        <taxon>Fungi</taxon>
        <taxon>Dikarya</taxon>
        <taxon>Basidiomycota</taxon>
        <taxon>Agaricomycotina</taxon>
        <taxon>Agaricomycetes</taxon>
        <taxon>Agaricomycetidae</taxon>
        <taxon>Agaricales</taxon>
        <taxon>Marasmiineae</taxon>
        <taxon>Mycenaceae</taxon>
        <taxon>Mycena</taxon>
    </lineage>
</organism>
<accession>A0AAD6XNM8</accession>
<comment type="caution">
    <text evidence="2">The sequence shown here is derived from an EMBL/GenBank/DDBJ whole genome shotgun (WGS) entry which is preliminary data.</text>
</comment>
<dbReference type="Gene3D" id="3.40.50.720">
    <property type="entry name" value="NAD(P)-binding Rossmann-like Domain"/>
    <property type="match status" value="1"/>
</dbReference>
<dbReference type="AlphaFoldDB" id="A0AAD6XNM8"/>
<proteinExistence type="predicted"/>
<evidence type="ECO:0000313" key="2">
    <source>
        <dbReference type="EMBL" id="KAJ7082410.1"/>
    </source>
</evidence>
<dbReference type="Pfam" id="PF00106">
    <property type="entry name" value="adh_short"/>
    <property type="match status" value="1"/>
</dbReference>
<dbReference type="PANTHER" id="PTHR43157:SF31">
    <property type="entry name" value="PHOSPHATIDYLINOSITOL-GLYCAN BIOSYNTHESIS CLASS F PROTEIN"/>
    <property type="match status" value="1"/>
</dbReference>
<dbReference type="Proteomes" id="UP001222325">
    <property type="component" value="Unassembled WGS sequence"/>
</dbReference>
<gene>
    <name evidence="2" type="ORF">B0H15DRAFT_441196</name>
</gene>
<evidence type="ECO:0000256" key="1">
    <source>
        <dbReference type="ARBA" id="ARBA00023002"/>
    </source>
</evidence>
<keyword evidence="3" id="KW-1185">Reference proteome</keyword>
<name>A0AAD6XNM8_9AGAR</name>
<protein>
    <submittedName>
        <fullName evidence="2">NAD(P)-binding protein</fullName>
    </submittedName>
</protein>
<dbReference type="PRINTS" id="PR00081">
    <property type="entry name" value="GDHRDH"/>
</dbReference>
<dbReference type="PANTHER" id="PTHR43157">
    <property type="entry name" value="PHOSPHATIDYLINOSITOL-GLYCAN BIOSYNTHESIS CLASS F PROTEIN-RELATED"/>
    <property type="match status" value="1"/>
</dbReference>
<dbReference type="InterPro" id="IPR002347">
    <property type="entry name" value="SDR_fam"/>
</dbReference>
<dbReference type="InterPro" id="IPR036291">
    <property type="entry name" value="NAD(P)-bd_dom_sf"/>
</dbReference>
<dbReference type="SUPFAM" id="SSF51735">
    <property type="entry name" value="NAD(P)-binding Rossmann-fold domains"/>
    <property type="match status" value="1"/>
</dbReference>